<sequence>MSPPVTSQIVWRNISIEITFHERRWKSDFDHIELRVEEGWIIPVTQTGYRSHFLLAGTVDEHGGHVDFVLAWLDHEADKPEWKRREDASRQMSLF</sequence>
<organism evidence="1 2">
    <name type="scientific">Puniceibacterium antarcticum</name>
    <dbReference type="NCBI Taxonomy" id="1206336"/>
    <lineage>
        <taxon>Bacteria</taxon>
        <taxon>Pseudomonadati</taxon>
        <taxon>Pseudomonadota</taxon>
        <taxon>Alphaproteobacteria</taxon>
        <taxon>Rhodobacterales</taxon>
        <taxon>Paracoccaceae</taxon>
        <taxon>Puniceibacterium</taxon>
    </lineage>
</organism>
<reference evidence="1 2" key="1">
    <citation type="submission" date="2013-09" db="EMBL/GenBank/DDBJ databases">
        <title>Genome sequencing of Phaeobacter antarcticus sp. nov. SM1211.</title>
        <authorList>
            <person name="Zhang X.-Y."/>
            <person name="Liu C."/>
            <person name="Chen X.-L."/>
            <person name="Xie B.-B."/>
            <person name="Qin Q.-L."/>
            <person name="Rong J.-C."/>
            <person name="Zhang Y.-Z."/>
        </authorList>
    </citation>
    <scope>NUCLEOTIDE SEQUENCE [LARGE SCALE GENOMIC DNA]</scope>
    <source>
        <strain evidence="1 2">SM1211</strain>
    </source>
</reference>
<keyword evidence="2" id="KW-1185">Reference proteome</keyword>
<evidence type="ECO:0000313" key="2">
    <source>
        <dbReference type="Proteomes" id="UP000231259"/>
    </source>
</evidence>
<accession>A0A2G8R9B0</accession>
<dbReference type="RefSeq" id="WP_099912711.1">
    <property type="nucleotide sequence ID" value="NZ_AWWI01000137.1"/>
</dbReference>
<dbReference type="Proteomes" id="UP000231259">
    <property type="component" value="Unassembled WGS sequence"/>
</dbReference>
<comment type="caution">
    <text evidence="1">The sequence shown here is derived from an EMBL/GenBank/DDBJ whole genome shotgun (WGS) entry which is preliminary data.</text>
</comment>
<dbReference type="EMBL" id="AWWI01000137">
    <property type="protein sequence ID" value="PIL18146.1"/>
    <property type="molecule type" value="Genomic_DNA"/>
</dbReference>
<evidence type="ECO:0000313" key="1">
    <source>
        <dbReference type="EMBL" id="PIL18146.1"/>
    </source>
</evidence>
<dbReference type="AlphaFoldDB" id="A0A2G8R9B0"/>
<protein>
    <submittedName>
        <fullName evidence="1">Uncharacterized protein</fullName>
    </submittedName>
</protein>
<dbReference type="OrthoDB" id="7855496at2"/>
<proteinExistence type="predicted"/>
<name>A0A2G8R9B0_9RHOB</name>
<gene>
    <name evidence="1" type="ORF">P775_21280</name>
</gene>